<dbReference type="InterPro" id="IPR018060">
    <property type="entry name" value="HTH_AraC"/>
</dbReference>
<dbReference type="InterPro" id="IPR018062">
    <property type="entry name" value="HTH_AraC-typ_CS"/>
</dbReference>
<dbReference type="InterPro" id="IPR050204">
    <property type="entry name" value="AraC_XylS_family_regulators"/>
</dbReference>
<dbReference type="PANTHER" id="PTHR46796">
    <property type="entry name" value="HTH-TYPE TRANSCRIPTIONAL ACTIVATOR RHAS-RELATED"/>
    <property type="match status" value="1"/>
</dbReference>
<accession>A0A1W1UP87</accession>
<dbReference type="Proteomes" id="UP000192582">
    <property type="component" value="Unassembled WGS sequence"/>
</dbReference>
<gene>
    <name evidence="6" type="ORF">SAMN00790413_04049</name>
</gene>
<dbReference type="SMART" id="SM00342">
    <property type="entry name" value="HTH_ARAC"/>
    <property type="match status" value="1"/>
</dbReference>
<dbReference type="GO" id="GO:0003700">
    <property type="term" value="F:DNA-binding transcription factor activity"/>
    <property type="evidence" value="ECO:0007669"/>
    <property type="project" value="InterPro"/>
</dbReference>
<keyword evidence="2" id="KW-0238">DNA-binding</keyword>
<dbReference type="PROSITE" id="PS50113">
    <property type="entry name" value="PAC"/>
    <property type="match status" value="1"/>
</dbReference>
<dbReference type="InterPro" id="IPR009057">
    <property type="entry name" value="Homeodomain-like_sf"/>
</dbReference>
<dbReference type="PANTHER" id="PTHR46796:SF13">
    <property type="entry name" value="HTH-TYPE TRANSCRIPTIONAL ACTIVATOR RHAS"/>
    <property type="match status" value="1"/>
</dbReference>
<evidence type="ECO:0000256" key="2">
    <source>
        <dbReference type="ARBA" id="ARBA00023125"/>
    </source>
</evidence>
<dbReference type="Gene3D" id="3.30.450.20">
    <property type="entry name" value="PAS domain"/>
    <property type="match status" value="1"/>
</dbReference>
<keyword evidence="3" id="KW-0804">Transcription</keyword>
<dbReference type="CDD" id="cd00130">
    <property type="entry name" value="PAS"/>
    <property type="match status" value="1"/>
</dbReference>
<dbReference type="PROSITE" id="PS01124">
    <property type="entry name" value="HTH_ARAC_FAMILY_2"/>
    <property type="match status" value="1"/>
</dbReference>
<dbReference type="Pfam" id="PF08448">
    <property type="entry name" value="PAS_4"/>
    <property type="match status" value="1"/>
</dbReference>
<dbReference type="PROSITE" id="PS00041">
    <property type="entry name" value="HTH_ARAC_FAMILY_1"/>
    <property type="match status" value="1"/>
</dbReference>
<dbReference type="Pfam" id="PF12833">
    <property type="entry name" value="HTH_18"/>
    <property type="match status" value="1"/>
</dbReference>
<feature type="domain" description="PAC" evidence="5">
    <location>
        <begin position="96"/>
        <end position="148"/>
    </location>
</feature>
<dbReference type="InterPro" id="IPR000700">
    <property type="entry name" value="PAS-assoc_C"/>
</dbReference>
<dbReference type="GO" id="GO:0043565">
    <property type="term" value="F:sequence-specific DNA binding"/>
    <property type="evidence" value="ECO:0007669"/>
    <property type="project" value="InterPro"/>
</dbReference>
<feature type="domain" description="HTH araC/xylS-type" evidence="4">
    <location>
        <begin position="150"/>
        <end position="248"/>
    </location>
</feature>
<evidence type="ECO:0000256" key="3">
    <source>
        <dbReference type="ARBA" id="ARBA00023163"/>
    </source>
</evidence>
<dbReference type="SUPFAM" id="SSF46689">
    <property type="entry name" value="Homeodomain-like"/>
    <property type="match status" value="2"/>
</dbReference>
<keyword evidence="7" id="KW-1185">Reference proteome</keyword>
<evidence type="ECO:0000313" key="6">
    <source>
        <dbReference type="EMBL" id="SMB82524.1"/>
    </source>
</evidence>
<dbReference type="InterPro" id="IPR000014">
    <property type="entry name" value="PAS"/>
</dbReference>
<evidence type="ECO:0000259" key="5">
    <source>
        <dbReference type="PROSITE" id="PS50113"/>
    </source>
</evidence>
<name>A0A1W1UP87_9DEIO</name>
<dbReference type="PRINTS" id="PR00032">
    <property type="entry name" value="HTHARAC"/>
</dbReference>
<dbReference type="STRING" id="695939.SAMN00790413_04049"/>
<dbReference type="Gene3D" id="1.10.10.60">
    <property type="entry name" value="Homeodomain-like"/>
    <property type="match status" value="2"/>
</dbReference>
<reference evidence="6 7" key="1">
    <citation type="submission" date="2017-04" db="EMBL/GenBank/DDBJ databases">
        <authorList>
            <person name="Afonso C.L."/>
            <person name="Miller P.J."/>
            <person name="Scott M.A."/>
            <person name="Spackman E."/>
            <person name="Goraichik I."/>
            <person name="Dimitrov K.M."/>
            <person name="Suarez D.L."/>
            <person name="Swayne D.E."/>
        </authorList>
    </citation>
    <scope>NUCLEOTIDE SEQUENCE [LARGE SCALE GENOMIC DNA]</scope>
    <source>
        <strain evidence="6 7">KR-140</strain>
    </source>
</reference>
<evidence type="ECO:0000256" key="1">
    <source>
        <dbReference type="ARBA" id="ARBA00023015"/>
    </source>
</evidence>
<organism evidence="6 7">
    <name type="scientific">Deinococcus hopiensis KR-140</name>
    <dbReference type="NCBI Taxonomy" id="695939"/>
    <lineage>
        <taxon>Bacteria</taxon>
        <taxon>Thermotogati</taxon>
        <taxon>Deinococcota</taxon>
        <taxon>Deinococci</taxon>
        <taxon>Deinococcales</taxon>
        <taxon>Deinococcaceae</taxon>
        <taxon>Deinococcus</taxon>
    </lineage>
</organism>
<dbReference type="InterPro" id="IPR020449">
    <property type="entry name" value="Tscrpt_reg_AraC-type_HTH"/>
</dbReference>
<proteinExistence type="predicted"/>
<dbReference type="NCBIfam" id="TIGR00229">
    <property type="entry name" value="sensory_box"/>
    <property type="match status" value="1"/>
</dbReference>
<dbReference type="EMBL" id="FWWU01000006">
    <property type="protein sequence ID" value="SMB82524.1"/>
    <property type="molecule type" value="Genomic_DNA"/>
</dbReference>
<evidence type="ECO:0000259" key="4">
    <source>
        <dbReference type="PROSITE" id="PS01124"/>
    </source>
</evidence>
<keyword evidence="1" id="KW-0805">Transcription regulation</keyword>
<sequence length="256" mass="28783">MRPGTSPVDPREWLRPSADGSWPIETLLDDVPGVVFYVKDALGRYVSINDTLRQRCGARHKSEVLGRTAAEVFAGEPGRRFKEQDERTLQEGRQMRDVLELYVGPRGEPIWCLTHKVPVFSADGAVVGVAGVSRDVPPLSERREGYARVADALAFMQAHYAQPLRIRELAARAGVSGDSFERLVRRVCHVSPKQYLLRVRLDAAVRLLRESDRSVAEVAHDCGYSDHSAFSRKFREVSGITPQTYRQRLRSGELQL</sequence>
<evidence type="ECO:0000313" key="7">
    <source>
        <dbReference type="Proteomes" id="UP000192582"/>
    </source>
</evidence>
<dbReference type="SUPFAM" id="SSF55785">
    <property type="entry name" value="PYP-like sensor domain (PAS domain)"/>
    <property type="match status" value="1"/>
</dbReference>
<dbReference type="AlphaFoldDB" id="A0A1W1UP87"/>
<dbReference type="InterPro" id="IPR013656">
    <property type="entry name" value="PAS_4"/>
</dbReference>
<dbReference type="InterPro" id="IPR035965">
    <property type="entry name" value="PAS-like_dom_sf"/>
</dbReference>
<protein>
    <submittedName>
        <fullName evidence="6">PAS domain S-box-containing protein</fullName>
    </submittedName>
</protein>